<dbReference type="Pfam" id="PF08494">
    <property type="entry name" value="DEAD_assoc"/>
    <property type="match status" value="1"/>
</dbReference>
<keyword evidence="5" id="KW-0234">DNA repair</keyword>
<gene>
    <name evidence="9" type="ordered locus">MTBMA_c03720</name>
</gene>
<dbReference type="GO" id="GO:0005524">
    <property type="term" value="F:ATP binding"/>
    <property type="evidence" value="ECO:0007669"/>
    <property type="project" value="InterPro"/>
</dbReference>
<reference key="1">
    <citation type="submission" date="2009-08" db="EMBL/GenBank/DDBJ databases">
        <title>The genome sequence of Methanothermobacter marburgensis.</title>
        <authorList>
            <person name="Kaster A."/>
            <person name="Seedorf H."/>
            <person name="Goenrich M."/>
            <person name="Wiezer A."/>
            <person name="Liesegang H."/>
            <person name="Thauer R."/>
            <person name="Gottschalk G."/>
        </authorList>
    </citation>
    <scope>NUCLEOTIDE SEQUENCE</scope>
    <source>
        <strain>Marburg</strain>
    </source>
</reference>
<keyword evidence="3 9" id="KW-0067">ATP-binding</keyword>
<dbReference type="InterPro" id="IPR052511">
    <property type="entry name" value="ATP-dep_Helicase"/>
</dbReference>
<sequence length="427" mass="50239">MRTPWDIDHALEVIRNSYCYRNLRREDYLSVLSYLAGEYAELEERYVYAKIWVDHDKNMFGRRGKLARMLYSTNIGTIPDRSAAVVKCNGKVVGRIEEDFMEKLRKGDTFVLGGKIYRFNYARGMTVNVSPASGPPNIPSWFSEQLPLSFDLAVDIQRFRDIMDGKFQYGRSKEEITEFIMDYLHVDERAAGSIYEYFREQYLYAAIPSIRRMLVEYYTGFGGRKFIVFHSLFGRRVNDALSRAVAYVIARRYRRDVMISVSDNGFYLSSEGKMGGLESFMELEPENLREILKKALDRTETLASRFRHCAGRALMILRRYRGEEKSVGRQQVRGKILLKFVSELDDRFPILEEARREVMEDYMDIENAIRVLEWIRDGEMEIKQFDTRIPSPFAFNLVAQGYLDVLKYEDRIEFIRRMHQAILDEIR</sequence>
<evidence type="ECO:0000256" key="5">
    <source>
        <dbReference type="ARBA" id="ARBA00023204"/>
    </source>
</evidence>
<dbReference type="PANTHER" id="PTHR47962">
    <property type="entry name" value="ATP-DEPENDENT HELICASE LHR-RELATED-RELATED"/>
    <property type="match status" value="1"/>
</dbReference>
<keyword evidence="6" id="KW-0413">Isomerase</keyword>
<dbReference type="PaxDb" id="79929-MTBMA_c03720"/>
<dbReference type="GO" id="GO:0004386">
    <property type="term" value="F:helicase activity"/>
    <property type="evidence" value="ECO:0007669"/>
    <property type="project" value="UniProtKB-KW"/>
</dbReference>
<dbReference type="GO" id="GO:0006281">
    <property type="term" value="P:DNA repair"/>
    <property type="evidence" value="ECO:0007669"/>
    <property type="project" value="UniProtKB-KW"/>
</dbReference>
<evidence type="ECO:0000259" key="7">
    <source>
        <dbReference type="Pfam" id="PF08494"/>
    </source>
</evidence>
<name>D9PUS6_METTM</name>
<keyword evidence="4" id="KW-0238">DNA-binding</keyword>
<dbReference type="Pfam" id="PF19306">
    <property type="entry name" value="WHD_Lhr"/>
    <property type="match status" value="1"/>
</dbReference>
<keyword evidence="3 9" id="KW-0347">Helicase</keyword>
<dbReference type="InterPro" id="IPR013701">
    <property type="entry name" value="Lhr-like_DEAD/DEAH_assoc"/>
</dbReference>
<protein>
    <submittedName>
        <fullName evidence="9">Predicted ATP-dependent helicase</fullName>
    </submittedName>
</protein>
<accession>D9PUS6</accession>
<evidence type="ECO:0000256" key="1">
    <source>
        <dbReference type="ARBA" id="ARBA00022763"/>
    </source>
</evidence>
<dbReference type="KEGG" id="mmg:MTBMA_c03720"/>
<keyword evidence="3 9" id="KW-0547">Nucleotide-binding</keyword>
<keyword evidence="1" id="KW-0227">DNA damage</keyword>
<evidence type="ECO:0000256" key="3">
    <source>
        <dbReference type="ARBA" id="ARBA00022806"/>
    </source>
</evidence>
<dbReference type="InterPro" id="IPR045628">
    <property type="entry name" value="Lhr_WH_dom"/>
</dbReference>
<organism evidence="9 10">
    <name type="scientific">Methanothermobacter marburgensis (strain ATCC BAA-927 / DSM 2133 / JCM 14651 / NBRC 100331 / OCM 82 / Marburg)</name>
    <name type="common">Methanobacterium thermoautotrophicum</name>
    <dbReference type="NCBI Taxonomy" id="79929"/>
    <lineage>
        <taxon>Archaea</taxon>
        <taxon>Methanobacteriati</taxon>
        <taxon>Methanobacteriota</taxon>
        <taxon>Methanomada group</taxon>
        <taxon>Methanobacteria</taxon>
        <taxon>Methanobacteriales</taxon>
        <taxon>Methanobacteriaceae</taxon>
        <taxon>Methanothermobacter</taxon>
    </lineage>
</organism>
<proteinExistence type="predicted"/>
<keyword evidence="10" id="KW-1185">Reference proteome</keyword>
<dbReference type="PANTHER" id="PTHR47962:SF6">
    <property type="entry name" value="LARGE HELICASE-RELATED PROTEIN"/>
    <property type="match status" value="1"/>
</dbReference>
<dbReference type="Proteomes" id="UP000000345">
    <property type="component" value="Chromosome"/>
</dbReference>
<evidence type="ECO:0000313" key="10">
    <source>
        <dbReference type="Proteomes" id="UP000000345"/>
    </source>
</evidence>
<dbReference type="PATRIC" id="fig|79929.8.peg.361"/>
<evidence type="ECO:0000313" key="9">
    <source>
        <dbReference type="EMBL" id="ADL57973.1"/>
    </source>
</evidence>
<evidence type="ECO:0000259" key="8">
    <source>
        <dbReference type="Pfam" id="PF19306"/>
    </source>
</evidence>
<feature type="domain" description="Helicase Lhr-like winged helix" evidence="8">
    <location>
        <begin position="4"/>
        <end position="136"/>
    </location>
</feature>
<dbReference type="AlphaFoldDB" id="D9PUS6"/>
<evidence type="ECO:0000256" key="2">
    <source>
        <dbReference type="ARBA" id="ARBA00022801"/>
    </source>
</evidence>
<evidence type="ECO:0000256" key="6">
    <source>
        <dbReference type="ARBA" id="ARBA00023235"/>
    </source>
</evidence>
<feature type="domain" description="Lhr-like DEAD/H associated" evidence="7">
    <location>
        <begin position="207"/>
        <end position="394"/>
    </location>
</feature>
<keyword evidence="2" id="KW-0378">Hydrolase</keyword>
<evidence type="ECO:0000256" key="4">
    <source>
        <dbReference type="ARBA" id="ARBA00023125"/>
    </source>
</evidence>
<dbReference type="HOGENOM" id="CLU_051303_0_0_2"/>
<dbReference type="GO" id="GO:0016887">
    <property type="term" value="F:ATP hydrolysis activity"/>
    <property type="evidence" value="ECO:0007669"/>
    <property type="project" value="TreeGrafter"/>
</dbReference>
<dbReference type="EMBL" id="CP001710">
    <property type="protein sequence ID" value="ADL57973.1"/>
    <property type="molecule type" value="Genomic_DNA"/>
</dbReference>
<dbReference type="GO" id="GO:0003677">
    <property type="term" value="F:DNA binding"/>
    <property type="evidence" value="ECO:0007669"/>
    <property type="project" value="UniProtKB-KW"/>
</dbReference>
<reference evidence="9 10" key="2">
    <citation type="journal article" date="2010" name="J. Bacteriol.">
        <title>Complete genome sequence of Methanothermobacter marburgensis, a methanoarchaeon model organism.</title>
        <authorList>
            <person name="Liesegang H."/>
            <person name="Kaster A.K."/>
            <person name="Wiezer A."/>
            <person name="Goenrich M."/>
            <person name="Wollherr A."/>
            <person name="Seedorf H."/>
            <person name="Gottschalk G."/>
            <person name="Thauer R.K."/>
        </authorList>
    </citation>
    <scope>NUCLEOTIDE SEQUENCE [LARGE SCALE GENOMIC DNA]</scope>
    <source>
        <strain evidence="10">ATCC BAA-927 / DSM 2133 / JCM 14651 / NBRC 100331 / OCM 82 / Marburg</strain>
    </source>
</reference>
<dbReference type="STRING" id="79929.MTBMA_c03720"/>